<dbReference type="STRING" id="1121416.SAMN02745220_01775"/>
<reference evidence="6 7" key="1">
    <citation type="submission" date="2016-12" db="EMBL/GenBank/DDBJ databases">
        <authorList>
            <person name="Song W.-J."/>
            <person name="Kurnit D.M."/>
        </authorList>
    </citation>
    <scope>NUCLEOTIDE SEQUENCE [LARGE SCALE GENOMIC DNA]</scope>
    <source>
        <strain evidence="6 7">DSM 18488</strain>
    </source>
</reference>
<protein>
    <submittedName>
        <fullName evidence="6">Regulatory helix-turn-helix protein, lysR family</fullName>
    </submittedName>
</protein>
<dbReference type="InterPro" id="IPR036390">
    <property type="entry name" value="WH_DNA-bd_sf"/>
</dbReference>
<dbReference type="InterPro" id="IPR050950">
    <property type="entry name" value="HTH-type_LysR_regulators"/>
</dbReference>
<dbReference type="PRINTS" id="PR00039">
    <property type="entry name" value="HTHLYSR"/>
</dbReference>
<evidence type="ECO:0000256" key="2">
    <source>
        <dbReference type="ARBA" id="ARBA00023015"/>
    </source>
</evidence>
<keyword evidence="4" id="KW-0804">Transcription</keyword>
<comment type="similarity">
    <text evidence="1">Belongs to the LysR transcriptional regulatory family.</text>
</comment>
<dbReference type="GO" id="GO:0003700">
    <property type="term" value="F:DNA-binding transcription factor activity"/>
    <property type="evidence" value="ECO:0007669"/>
    <property type="project" value="InterPro"/>
</dbReference>
<accession>A0A1M7Y4J9</accession>
<dbReference type="Gene3D" id="3.40.190.290">
    <property type="match status" value="1"/>
</dbReference>
<evidence type="ECO:0000259" key="5">
    <source>
        <dbReference type="PROSITE" id="PS50931"/>
    </source>
</evidence>
<dbReference type="AlphaFoldDB" id="A0A1M7Y4J9"/>
<dbReference type="PROSITE" id="PS50931">
    <property type="entry name" value="HTH_LYSR"/>
    <property type="match status" value="1"/>
</dbReference>
<dbReference type="InterPro" id="IPR036388">
    <property type="entry name" value="WH-like_DNA-bd_sf"/>
</dbReference>
<evidence type="ECO:0000256" key="3">
    <source>
        <dbReference type="ARBA" id="ARBA00023125"/>
    </source>
</evidence>
<dbReference type="Proteomes" id="UP000184603">
    <property type="component" value="Unassembled WGS sequence"/>
</dbReference>
<dbReference type="EMBL" id="FRFE01000007">
    <property type="protein sequence ID" value="SHO47186.1"/>
    <property type="molecule type" value="Genomic_DNA"/>
</dbReference>
<keyword evidence="7" id="KW-1185">Reference proteome</keyword>
<dbReference type="InterPro" id="IPR000847">
    <property type="entry name" value="LysR_HTH_N"/>
</dbReference>
<name>A0A1M7Y4J9_9BACT</name>
<dbReference type="GO" id="GO:0005829">
    <property type="term" value="C:cytosol"/>
    <property type="evidence" value="ECO:0007669"/>
    <property type="project" value="TreeGrafter"/>
</dbReference>
<dbReference type="InterPro" id="IPR005119">
    <property type="entry name" value="LysR_subst-bd"/>
</dbReference>
<proteinExistence type="inferred from homology"/>
<dbReference type="GO" id="GO:0003677">
    <property type="term" value="F:DNA binding"/>
    <property type="evidence" value="ECO:0007669"/>
    <property type="project" value="UniProtKB-KW"/>
</dbReference>
<gene>
    <name evidence="6" type="ORF">SAMN02745220_01775</name>
</gene>
<dbReference type="CDD" id="cd05466">
    <property type="entry name" value="PBP2_LTTR_substrate"/>
    <property type="match status" value="1"/>
</dbReference>
<evidence type="ECO:0000256" key="4">
    <source>
        <dbReference type="ARBA" id="ARBA00023163"/>
    </source>
</evidence>
<dbReference type="Gene3D" id="1.10.10.10">
    <property type="entry name" value="Winged helix-like DNA-binding domain superfamily/Winged helix DNA-binding domain"/>
    <property type="match status" value="1"/>
</dbReference>
<keyword evidence="3" id="KW-0238">DNA-binding</keyword>
<dbReference type="FunFam" id="1.10.10.10:FF:000001">
    <property type="entry name" value="LysR family transcriptional regulator"/>
    <property type="match status" value="1"/>
</dbReference>
<organism evidence="6 7">
    <name type="scientific">Desulfopila aestuarii DSM 18488</name>
    <dbReference type="NCBI Taxonomy" id="1121416"/>
    <lineage>
        <taxon>Bacteria</taxon>
        <taxon>Pseudomonadati</taxon>
        <taxon>Thermodesulfobacteriota</taxon>
        <taxon>Desulfobulbia</taxon>
        <taxon>Desulfobulbales</taxon>
        <taxon>Desulfocapsaceae</taxon>
        <taxon>Desulfopila</taxon>
    </lineage>
</organism>
<keyword evidence="2" id="KW-0805">Transcription regulation</keyword>
<dbReference type="Pfam" id="PF03466">
    <property type="entry name" value="LysR_substrate"/>
    <property type="match status" value="1"/>
</dbReference>
<sequence>MDIRQLNTFRIVAEQLNFTRAAELLYLAQSSVSAHIRGLEKELGVMLFDRIGKQVRLTDAGKKLYSYACKIDDMTDEIRSVVAGEQYLQGSLTIRMPETLANVYMPEVIEQYSNHYPGVRLNFINCSDKELARELSTGRIDIALLMTDDLTMKDVNIKYLKTEPLVMCSSPEHPLAARKSIHPLDLGNQLLLLPKTD</sequence>
<dbReference type="PANTHER" id="PTHR30419">
    <property type="entry name" value="HTH-TYPE TRANSCRIPTIONAL REGULATOR YBHD"/>
    <property type="match status" value="1"/>
</dbReference>
<evidence type="ECO:0000313" key="6">
    <source>
        <dbReference type="EMBL" id="SHO47186.1"/>
    </source>
</evidence>
<evidence type="ECO:0000313" key="7">
    <source>
        <dbReference type="Proteomes" id="UP000184603"/>
    </source>
</evidence>
<dbReference type="OrthoDB" id="464481at2"/>
<dbReference type="SUPFAM" id="SSF53850">
    <property type="entry name" value="Periplasmic binding protein-like II"/>
    <property type="match status" value="1"/>
</dbReference>
<dbReference type="SUPFAM" id="SSF46785">
    <property type="entry name" value="Winged helix' DNA-binding domain"/>
    <property type="match status" value="1"/>
</dbReference>
<feature type="domain" description="HTH lysR-type" evidence="5">
    <location>
        <begin position="1"/>
        <end position="58"/>
    </location>
</feature>
<evidence type="ECO:0000256" key="1">
    <source>
        <dbReference type="ARBA" id="ARBA00009437"/>
    </source>
</evidence>
<dbReference type="Pfam" id="PF00126">
    <property type="entry name" value="HTH_1"/>
    <property type="match status" value="1"/>
</dbReference>